<dbReference type="PIRSF" id="PIRSF006078">
    <property type="entry name" value="GlxK"/>
    <property type="match status" value="1"/>
</dbReference>
<comment type="similarity">
    <text evidence="1 4">Belongs to the glycerate kinase type-1 family.</text>
</comment>
<dbReference type="Gene3D" id="3.40.50.10350">
    <property type="entry name" value="Glycerate kinase, domain 1"/>
    <property type="match status" value="1"/>
</dbReference>
<evidence type="ECO:0000256" key="1">
    <source>
        <dbReference type="ARBA" id="ARBA00006284"/>
    </source>
</evidence>
<dbReference type="PANTHER" id="PTHR21599">
    <property type="entry name" value="GLYCERATE KINASE"/>
    <property type="match status" value="1"/>
</dbReference>
<name>A0A0M6WA75_9FIRM</name>
<reference evidence="6" key="1">
    <citation type="submission" date="2015-05" db="EMBL/GenBank/DDBJ databases">
        <authorList>
            <consortium name="Pathogen Informatics"/>
        </authorList>
    </citation>
    <scope>NUCLEOTIDE SEQUENCE [LARGE SCALE GENOMIC DNA]</scope>
    <source>
        <strain evidence="6">M72</strain>
    </source>
</reference>
<keyword evidence="2 4" id="KW-0808">Transferase</keyword>
<dbReference type="InterPro" id="IPR004381">
    <property type="entry name" value="Glycerate_kinase"/>
</dbReference>
<organism evidence="5 6">
    <name type="scientific">Roseburia faecis</name>
    <dbReference type="NCBI Taxonomy" id="301302"/>
    <lineage>
        <taxon>Bacteria</taxon>
        <taxon>Bacillati</taxon>
        <taxon>Bacillota</taxon>
        <taxon>Clostridia</taxon>
        <taxon>Lachnospirales</taxon>
        <taxon>Lachnospiraceae</taxon>
        <taxon>Roseburia</taxon>
    </lineage>
</organism>
<dbReference type="GO" id="GO:0031388">
    <property type="term" value="P:organic acid phosphorylation"/>
    <property type="evidence" value="ECO:0007669"/>
    <property type="project" value="UniProtKB-UniRule"/>
</dbReference>
<dbReference type="PANTHER" id="PTHR21599:SF0">
    <property type="entry name" value="GLYCERATE KINASE"/>
    <property type="match status" value="1"/>
</dbReference>
<dbReference type="Gene3D" id="3.90.1510.10">
    <property type="entry name" value="Glycerate kinase, domain 2"/>
    <property type="match status" value="1"/>
</dbReference>
<keyword evidence="6" id="KW-1185">Reference proteome</keyword>
<evidence type="ECO:0008006" key="7">
    <source>
        <dbReference type="Google" id="ProtNLM"/>
    </source>
</evidence>
<keyword evidence="3 4" id="KW-0418">Kinase</keyword>
<dbReference type="Proteomes" id="UP000049979">
    <property type="component" value="Unassembled WGS sequence"/>
</dbReference>
<dbReference type="OrthoDB" id="9774290at2"/>
<dbReference type="InterPro" id="IPR018197">
    <property type="entry name" value="Glycerate_kinase_RE-like"/>
</dbReference>
<accession>A0A0M6WA75</accession>
<dbReference type="SUPFAM" id="SSF110738">
    <property type="entry name" value="Glycerate kinase I"/>
    <property type="match status" value="1"/>
</dbReference>
<gene>
    <name evidence="5" type="ORF">M72_20661</name>
</gene>
<dbReference type="RefSeq" id="WP_055066848.1">
    <property type="nucleotide sequence ID" value="NZ_CP173697.1"/>
</dbReference>
<proteinExistence type="inferred from homology"/>
<evidence type="ECO:0000256" key="4">
    <source>
        <dbReference type="PIRNR" id="PIRNR006078"/>
    </source>
</evidence>
<dbReference type="NCBIfam" id="TIGR00045">
    <property type="entry name" value="glycerate kinase"/>
    <property type="match status" value="1"/>
</dbReference>
<dbReference type="GO" id="GO:0008887">
    <property type="term" value="F:glycerate kinase activity"/>
    <property type="evidence" value="ECO:0007669"/>
    <property type="project" value="UniProtKB-UniRule"/>
</dbReference>
<dbReference type="Pfam" id="PF02595">
    <property type="entry name" value="Gly_kinase"/>
    <property type="match status" value="1"/>
</dbReference>
<evidence type="ECO:0000313" key="6">
    <source>
        <dbReference type="Proteomes" id="UP000049979"/>
    </source>
</evidence>
<dbReference type="STRING" id="301302.ERS852420_00225"/>
<evidence type="ECO:0000256" key="3">
    <source>
        <dbReference type="ARBA" id="ARBA00022777"/>
    </source>
</evidence>
<evidence type="ECO:0000256" key="2">
    <source>
        <dbReference type="ARBA" id="ARBA00022679"/>
    </source>
</evidence>
<dbReference type="EMBL" id="CVRR01000004">
    <property type="protein sequence ID" value="CRL32529.1"/>
    <property type="molecule type" value="Genomic_DNA"/>
</dbReference>
<dbReference type="InterPro" id="IPR018193">
    <property type="entry name" value="Glyc_kinase_flavodox-like_fold"/>
</dbReference>
<dbReference type="AlphaFoldDB" id="A0A0M6WA75"/>
<sequence>MNVVIAIDSFKGSMTSLEAGESASAGIRRIYPDADITIRPLADGGEGTVEALTLGCGGTRTQVCVTGPLEKPVLCSYGILDAGKTAVIEMSGAAGITLLSETERNPLYTTTYGVGEVIRDAISRGCRHFIIGIGGSATNDGGIGMLQALGFDLLDQEGVPVRHGALGLKDLAVISDSHALPELKECTFRIACDVTNPLCGSQGCSAVFGPQKGADPAMIQQMDQWLSSYAALAGKSFPKTNPAHAGAGAAGGLGFAFLTFFHATLESGVNIILEETHLSDYIKNADIVITGEGCLDGQTVMGKAPVGVAKIAREFQKPVLAFSGCVTEDAKACHAAGIDAFFPIVRGVISLEDAMQTDHAKQNMTDTVEQVFRMLRTFQNIK</sequence>
<protein>
    <recommendedName>
        <fullName evidence="7">Glycerate kinase</fullName>
    </recommendedName>
</protein>
<dbReference type="InterPro" id="IPR036129">
    <property type="entry name" value="Glycerate_kinase_sf"/>
</dbReference>
<evidence type="ECO:0000313" key="5">
    <source>
        <dbReference type="EMBL" id="CRL32529.1"/>
    </source>
</evidence>